<sequence length="50" mass="5527">MSEQQPQSADAAVELNNELKARREKLSVLRANGVAFPNDFRRDSLSKPAA</sequence>
<dbReference type="Proteomes" id="UP000254640">
    <property type="component" value="Unassembled WGS sequence"/>
</dbReference>
<accession>A0A379AD71</accession>
<dbReference type="EMBL" id="UGSO01000001">
    <property type="protein sequence ID" value="SUB15210.1"/>
    <property type="molecule type" value="Genomic_DNA"/>
</dbReference>
<dbReference type="EC" id="6.1.1.6" evidence="1"/>
<organism evidence="1 2">
    <name type="scientific">Enterobacter agglomerans</name>
    <name type="common">Erwinia herbicola</name>
    <name type="synonym">Pantoea agglomerans</name>
    <dbReference type="NCBI Taxonomy" id="549"/>
    <lineage>
        <taxon>Bacteria</taxon>
        <taxon>Pseudomonadati</taxon>
        <taxon>Pseudomonadota</taxon>
        <taxon>Gammaproteobacteria</taxon>
        <taxon>Enterobacterales</taxon>
        <taxon>Erwiniaceae</taxon>
        <taxon>Pantoea</taxon>
        <taxon>Pantoea agglomerans group</taxon>
    </lineage>
</organism>
<proteinExistence type="predicted"/>
<gene>
    <name evidence="1" type="primary">lysS_1</name>
    <name evidence="1" type="ORF">NCTC9381_01077</name>
</gene>
<name>A0A379AD71_ENTAG</name>
<reference evidence="1 2" key="1">
    <citation type="submission" date="2018-06" db="EMBL/GenBank/DDBJ databases">
        <authorList>
            <consortium name="Pathogen Informatics"/>
            <person name="Doyle S."/>
        </authorList>
    </citation>
    <scope>NUCLEOTIDE SEQUENCE [LARGE SCALE GENOMIC DNA]</scope>
    <source>
        <strain evidence="1 2">NCTC9381</strain>
    </source>
</reference>
<dbReference type="GO" id="GO:0004824">
    <property type="term" value="F:lysine-tRNA ligase activity"/>
    <property type="evidence" value="ECO:0007669"/>
    <property type="project" value="UniProtKB-EC"/>
</dbReference>
<keyword evidence="2" id="KW-1185">Reference proteome</keyword>
<evidence type="ECO:0000313" key="1">
    <source>
        <dbReference type="EMBL" id="SUB15210.1"/>
    </source>
</evidence>
<evidence type="ECO:0000313" key="2">
    <source>
        <dbReference type="Proteomes" id="UP000254640"/>
    </source>
</evidence>
<dbReference type="AlphaFoldDB" id="A0A379AD71"/>
<protein>
    <submittedName>
        <fullName evidence="1">Lysine--tRNA ligase</fullName>
        <ecNumber evidence="1">6.1.1.6</ecNumber>
    </submittedName>
</protein>
<keyword evidence="1" id="KW-0436">Ligase</keyword>